<dbReference type="OrthoDB" id="3239945at2"/>
<gene>
    <name evidence="2" type="ORF">DY240_28410</name>
</gene>
<feature type="domain" description="N-acetyltransferase" evidence="1">
    <location>
        <begin position="5"/>
        <end position="192"/>
    </location>
</feature>
<evidence type="ECO:0000313" key="2">
    <source>
        <dbReference type="EMBL" id="RIQ11597.1"/>
    </source>
</evidence>
<dbReference type="Proteomes" id="UP000284057">
    <property type="component" value="Unassembled WGS sequence"/>
</dbReference>
<dbReference type="InterPro" id="IPR000182">
    <property type="entry name" value="GNAT_dom"/>
</dbReference>
<evidence type="ECO:0000313" key="3">
    <source>
        <dbReference type="Proteomes" id="UP000284057"/>
    </source>
</evidence>
<reference evidence="2 3" key="1">
    <citation type="submission" date="2018-09" db="EMBL/GenBank/DDBJ databases">
        <title>Isolation, diversity and antifungal activity of actinobacteria from wheat.</title>
        <authorList>
            <person name="Han C."/>
        </authorList>
    </citation>
    <scope>NUCLEOTIDE SEQUENCE [LARGE SCALE GENOMIC DNA]</scope>
    <source>
        <strain evidence="2 3">NEAU-YY265</strain>
    </source>
</reference>
<dbReference type="RefSeq" id="WP_119663022.1">
    <property type="nucleotide sequence ID" value="NZ_QUAL01000419.1"/>
</dbReference>
<evidence type="ECO:0000259" key="1">
    <source>
        <dbReference type="PROSITE" id="PS51186"/>
    </source>
</evidence>
<dbReference type="Gene3D" id="3.40.630.30">
    <property type="match status" value="1"/>
</dbReference>
<dbReference type="PROSITE" id="PS51186">
    <property type="entry name" value="GNAT"/>
    <property type="match status" value="1"/>
</dbReference>
<dbReference type="EMBL" id="QUAL01000419">
    <property type="protein sequence ID" value="RIQ11597.1"/>
    <property type="molecule type" value="Genomic_DNA"/>
</dbReference>
<name>A0A418KHB8_9ACTN</name>
<comment type="caution">
    <text evidence="2">The sequence shown here is derived from an EMBL/GenBank/DDBJ whole genome shotgun (WGS) entry which is preliminary data.</text>
</comment>
<accession>A0A418KHB8</accession>
<dbReference type="CDD" id="cd04301">
    <property type="entry name" value="NAT_SF"/>
    <property type="match status" value="1"/>
</dbReference>
<proteinExistence type="predicted"/>
<dbReference type="InterPro" id="IPR016181">
    <property type="entry name" value="Acyl_CoA_acyltransferase"/>
</dbReference>
<keyword evidence="3" id="KW-1185">Reference proteome</keyword>
<dbReference type="SUPFAM" id="SSF55729">
    <property type="entry name" value="Acyl-CoA N-acyltransferases (Nat)"/>
    <property type="match status" value="1"/>
</dbReference>
<sequence length="197" mass="22226">MGYAFEARPLTPETWPDLEELFAIRGGSIVRGCWCMYYRRTGPMSVSAAAGPGNKRDLRALVDGGGVSPGLVGYVDGAPAGWISLGPREDYARLERSRVMKAVDDQPVWSIVCAFVAKPHRGRGVHHKLLDAAVRYAREQGVRMLEAYPVDKPERSHDDFMFFGSRSLYERAGFTEVVRRSPTRVVMRRKLRRTPRR</sequence>
<dbReference type="AlphaFoldDB" id="A0A418KHB8"/>
<protein>
    <submittedName>
        <fullName evidence="2">GNAT family N-acetyltransferase</fullName>
    </submittedName>
</protein>
<keyword evidence="2" id="KW-0808">Transferase</keyword>
<dbReference type="Pfam" id="PF00583">
    <property type="entry name" value="Acetyltransf_1"/>
    <property type="match status" value="1"/>
</dbReference>
<dbReference type="GO" id="GO:0016747">
    <property type="term" value="F:acyltransferase activity, transferring groups other than amino-acyl groups"/>
    <property type="evidence" value="ECO:0007669"/>
    <property type="project" value="InterPro"/>
</dbReference>
<organism evidence="2 3">
    <name type="scientific">Jiangella rhizosphaerae</name>
    <dbReference type="NCBI Taxonomy" id="2293569"/>
    <lineage>
        <taxon>Bacteria</taxon>
        <taxon>Bacillati</taxon>
        <taxon>Actinomycetota</taxon>
        <taxon>Actinomycetes</taxon>
        <taxon>Jiangellales</taxon>
        <taxon>Jiangellaceae</taxon>
        <taxon>Jiangella</taxon>
    </lineage>
</organism>